<keyword evidence="2 7" id="KW-0813">Transport</keyword>
<dbReference type="GO" id="GO:0055085">
    <property type="term" value="P:transmembrane transport"/>
    <property type="evidence" value="ECO:0007669"/>
    <property type="project" value="InterPro"/>
</dbReference>
<comment type="similarity">
    <text evidence="7">Belongs to the binding-protein-dependent transport system permease family.</text>
</comment>
<evidence type="ECO:0000256" key="3">
    <source>
        <dbReference type="ARBA" id="ARBA00022475"/>
    </source>
</evidence>
<feature type="transmembrane region" description="Helical" evidence="7">
    <location>
        <begin position="34"/>
        <end position="56"/>
    </location>
</feature>
<keyword evidence="4 7" id="KW-0812">Transmembrane</keyword>
<name>A0A8J3RJZ3_9ACTN</name>
<dbReference type="InterPro" id="IPR000515">
    <property type="entry name" value="MetI-like"/>
</dbReference>
<comment type="caution">
    <text evidence="9">The sequence shown here is derived from an EMBL/GenBank/DDBJ whole genome shotgun (WGS) entry which is preliminary data.</text>
</comment>
<dbReference type="GO" id="GO:0005886">
    <property type="term" value="C:plasma membrane"/>
    <property type="evidence" value="ECO:0007669"/>
    <property type="project" value="UniProtKB-SubCell"/>
</dbReference>
<dbReference type="Pfam" id="PF00528">
    <property type="entry name" value="BPD_transp_1"/>
    <property type="match status" value="1"/>
</dbReference>
<dbReference type="CDD" id="cd06261">
    <property type="entry name" value="TM_PBP2"/>
    <property type="match status" value="1"/>
</dbReference>
<dbReference type="InterPro" id="IPR035906">
    <property type="entry name" value="MetI-like_sf"/>
</dbReference>
<evidence type="ECO:0000259" key="8">
    <source>
        <dbReference type="PROSITE" id="PS50928"/>
    </source>
</evidence>
<evidence type="ECO:0000256" key="1">
    <source>
        <dbReference type="ARBA" id="ARBA00004651"/>
    </source>
</evidence>
<dbReference type="EMBL" id="BOOH01000001">
    <property type="protein sequence ID" value="GIH73693.1"/>
    <property type="molecule type" value="Genomic_DNA"/>
</dbReference>
<comment type="subcellular location">
    <subcellularLocation>
        <location evidence="1 7">Cell membrane</location>
        <topology evidence="1 7">Multi-pass membrane protein</topology>
    </subcellularLocation>
</comment>
<feature type="transmembrane region" description="Helical" evidence="7">
    <location>
        <begin position="166"/>
        <end position="185"/>
    </location>
</feature>
<protein>
    <submittedName>
        <fullName evidence="9">Sugar ABC transporter permease</fullName>
    </submittedName>
</protein>
<sequence length="304" mass="33345">MTAAEPIQATVQVAPARTGTAPPADPAGRGTKRVFFLTVLAAASVVFLYPFVWLVVASLKPRDRTFTDPFLPWPVPFRPENYAAVWDAAPMLAWLVNTVIVGVAAALAVTLSSAFVAFGFAYFRFPGRNLIFGSVLATMMLPAAVTLVPTFLIWNAAGLTGTQVPLWAGNLFGSAFYIFLLRQFLLGVPRYVFEAARVDGASYLDLFRRIALPLSRPALIIAFIFELKASWFDLMKPLIYLQDPALYTLPRGLKAVVDQFYQGGDPKWEIVLAASVVTTLPLIVIFFLGQRYFVQGIATTGRRG</sequence>
<evidence type="ECO:0000256" key="2">
    <source>
        <dbReference type="ARBA" id="ARBA00022448"/>
    </source>
</evidence>
<evidence type="ECO:0000313" key="10">
    <source>
        <dbReference type="Proteomes" id="UP000616724"/>
    </source>
</evidence>
<keyword evidence="5 7" id="KW-1133">Transmembrane helix</keyword>
<reference evidence="9 10" key="1">
    <citation type="submission" date="2021-01" db="EMBL/GenBank/DDBJ databases">
        <title>Whole genome shotgun sequence of Planobispora longispora NBRC 13918.</title>
        <authorList>
            <person name="Komaki H."/>
            <person name="Tamura T."/>
        </authorList>
    </citation>
    <scope>NUCLEOTIDE SEQUENCE [LARGE SCALE GENOMIC DNA]</scope>
    <source>
        <strain evidence="9 10">NBRC 13918</strain>
    </source>
</reference>
<gene>
    <name evidence="9" type="ORF">Plo01_01220</name>
</gene>
<evidence type="ECO:0000313" key="9">
    <source>
        <dbReference type="EMBL" id="GIH73693.1"/>
    </source>
</evidence>
<accession>A0A8J3RJZ3</accession>
<feature type="transmembrane region" description="Helical" evidence="7">
    <location>
        <begin position="99"/>
        <end position="123"/>
    </location>
</feature>
<dbReference type="Proteomes" id="UP000616724">
    <property type="component" value="Unassembled WGS sequence"/>
</dbReference>
<keyword evidence="3" id="KW-1003">Cell membrane</keyword>
<dbReference type="AlphaFoldDB" id="A0A8J3RJZ3"/>
<keyword evidence="10" id="KW-1185">Reference proteome</keyword>
<evidence type="ECO:0000256" key="5">
    <source>
        <dbReference type="ARBA" id="ARBA00022989"/>
    </source>
</evidence>
<dbReference type="Gene3D" id="1.10.3720.10">
    <property type="entry name" value="MetI-like"/>
    <property type="match status" value="1"/>
</dbReference>
<feature type="transmembrane region" description="Helical" evidence="7">
    <location>
        <begin position="130"/>
        <end position="154"/>
    </location>
</feature>
<dbReference type="PANTHER" id="PTHR43744:SF12">
    <property type="entry name" value="ABC TRANSPORTER PERMEASE PROTEIN MG189-RELATED"/>
    <property type="match status" value="1"/>
</dbReference>
<evidence type="ECO:0000256" key="4">
    <source>
        <dbReference type="ARBA" id="ARBA00022692"/>
    </source>
</evidence>
<feature type="domain" description="ABC transmembrane type-1" evidence="8">
    <location>
        <begin position="95"/>
        <end position="289"/>
    </location>
</feature>
<organism evidence="9 10">
    <name type="scientific">Planobispora longispora</name>
    <dbReference type="NCBI Taxonomy" id="28887"/>
    <lineage>
        <taxon>Bacteria</taxon>
        <taxon>Bacillati</taxon>
        <taxon>Actinomycetota</taxon>
        <taxon>Actinomycetes</taxon>
        <taxon>Streptosporangiales</taxon>
        <taxon>Streptosporangiaceae</taxon>
        <taxon>Planobispora</taxon>
    </lineage>
</organism>
<proteinExistence type="inferred from homology"/>
<dbReference type="RefSeq" id="WP_203888441.1">
    <property type="nucleotide sequence ID" value="NZ_BOOH01000001.1"/>
</dbReference>
<evidence type="ECO:0000256" key="7">
    <source>
        <dbReference type="RuleBase" id="RU363032"/>
    </source>
</evidence>
<dbReference type="PANTHER" id="PTHR43744">
    <property type="entry name" value="ABC TRANSPORTER PERMEASE PROTEIN MG189-RELATED-RELATED"/>
    <property type="match status" value="1"/>
</dbReference>
<evidence type="ECO:0000256" key="6">
    <source>
        <dbReference type="ARBA" id="ARBA00023136"/>
    </source>
</evidence>
<dbReference type="PROSITE" id="PS50928">
    <property type="entry name" value="ABC_TM1"/>
    <property type="match status" value="1"/>
</dbReference>
<keyword evidence="6 7" id="KW-0472">Membrane</keyword>
<feature type="transmembrane region" description="Helical" evidence="7">
    <location>
        <begin position="206"/>
        <end position="225"/>
    </location>
</feature>
<dbReference type="SUPFAM" id="SSF161098">
    <property type="entry name" value="MetI-like"/>
    <property type="match status" value="1"/>
</dbReference>
<feature type="transmembrane region" description="Helical" evidence="7">
    <location>
        <begin position="270"/>
        <end position="294"/>
    </location>
</feature>